<name>A0A1I7YD36_9BILA</name>
<dbReference type="Proteomes" id="UP000095287">
    <property type="component" value="Unplaced"/>
</dbReference>
<evidence type="ECO:0000313" key="1">
    <source>
        <dbReference type="Proteomes" id="UP000095287"/>
    </source>
</evidence>
<sequence>MMQRNRTLRFGNLLENKPTRALPVQWIPESLFARLSVGRRSGVGLPSEGRGVEKFVQMRCLLNERAHQRRQKVASWGFVPRRPC</sequence>
<evidence type="ECO:0000313" key="2">
    <source>
        <dbReference type="WBParaSite" id="L893_g1491.t1"/>
    </source>
</evidence>
<accession>A0A1I7YD36</accession>
<organism evidence="1 2">
    <name type="scientific">Steinernema glaseri</name>
    <dbReference type="NCBI Taxonomy" id="37863"/>
    <lineage>
        <taxon>Eukaryota</taxon>
        <taxon>Metazoa</taxon>
        <taxon>Ecdysozoa</taxon>
        <taxon>Nematoda</taxon>
        <taxon>Chromadorea</taxon>
        <taxon>Rhabditida</taxon>
        <taxon>Tylenchina</taxon>
        <taxon>Panagrolaimomorpha</taxon>
        <taxon>Strongyloidoidea</taxon>
        <taxon>Steinernematidae</taxon>
        <taxon>Steinernema</taxon>
    </lineage>
</organism>
<reference evidence="2" key="1">
    <citation type="submission" date="2016-11" db="UniProtKB">
        <authorList>
            <consortium name="WormBaseParasite"/>
        </authorList>
    </citation>
    <scope>IDENTIFICATION</scope>
</reference>
<keyword evidence="1" id="KW-1185">Reference proteome</keyword>
<dbReference type="WBParaSite" id="L893_g1491.t1">
    <property type="protein sequence ID" value="L893_g1491.t1"/>
    <property type="gene ID" value="L893_g1491"/>
</dbReference>
<proteinExistence type="predicted"/>
<protein>
    <submittedName>
        <fullName evidence="2">Uncharacterized protein</fullName>
    </submittedName>
</protein>
<dbReference type="AlphaFoldDB" id="A0A1I7YD36"/>